<sequence>MKKTTESSPRYVRVNDGIATHNSAMHAELHQRLYDLVSEPDKQKLHITEKQLKDWRALIDQELDLNRAQRSSEMTPQLQKLDDERSGLLTQLFATIRNNAHSPINTLSEPGAKLLPLVRSYKGIQKELAEAKSAHVDGLLMDLAKLPTETAALGLNVIIDALRTNNEKLGKLNTQRVMADSKRTISSMKQLRPMTDEAFYEIRSKIEGSYAFATDDADRKLLMELVDAINHMLASYSTTRKSSKVQQNIAKQMALENNHKLIDPQLPELAASAGYTPGDLTFTGHTKTVNKEMRYEVQVVSTGKKLWTRFIGAQLMFVKTKTGTRGNGSAKVKPKDRKRPGGSNKPSDGKQPDDGNKPGGGAGSGGGSNPSGNGGNPSGGEGHGSATVTPKT</sequence>
<accession>A0A1T4QRF4</accession>
<dbReference type="Pfam" id="PF19775">
    <property type="entry name" value="DUF6261"/>
    <property type="match status" value="1"/>
</dbReference>
<dbReference type="EMBL" id="FUXK01000024">
    <property type="protein sequence ID" value="SKA06369.1"/>
    <property type="molecule type" value="Genomic_DNA"/>
</dbReference>
<proteinExistence type="predicted"/>
<feature type="region of interest" description="Disordered" evidence="1">
    <location>
        <begin position="322"/>
        <end position="392"/>
    </location>
</feature>
<dbReference type="RefSeq" id="WP_144006253.1">
    <property type="nucleotide sequence ID" value="NZ_FUXK01000024.1"/>
</dbReference>
<gene>
    <name evidence="2" type="ORF">SAMN02745202_01928</name>
</gene>
<dbReference type="InterPro" id="IPR046228">
    <property type="entry name" value="DUF6261"/>
</dbReference>
<evidence type="ECO:0000256" key="1">
    <source>
        <dbReference type="SAM" id="MobiDB-lite"/>
    </source>
</evidence>
<evidence type="ECO:0000313" key="2">
    <source>
        <dbReference type="EMBL" id="SKA06369.1"/>
    </source>
</evidence>
<evidence type="ECO:0000313" key="3">
    <source>
        <dbReference type="Proteomes" id="UP000190065"/>
    </source>
</evidence>
<protein>
    <submittedName>
        <fullName evidence="2">Uncharacterized protein</fullName>
    </submittedName>
</protein>
<feature type="compositionally biased region" description="Gly residues" evidence="1">
    <location>
        <begin position="357"/>
        <end position="383"/>
    </location>
</feature>
<dbReference type="Proteomes" id="UP000190065">
    <property type="component" value="Unassembled WGS sequence"/>
</dbReference>
<dbReference type="AlphaFoldDB" id="A0A1T4QRF4"/>
<organism evidence="2 3">
    <name type="scientific">Segatella oulorum</name>
    <dbReference type="NCBI Taxonomy" id="28136"/>
    <lineage>
        <taxon>Bacteria</taxon>
        <taxon>Pseudomonadati</taxon>
        <taxon>Bacteroidota</taxon>
        <taxon>Bacteroidia</taxon>
        <taxon>Bacteroidales</taxon>
        <taxon>Prevotellaceae</taxon>
        <taxon>Segatella</taxon>
    </lineage>
</organism>
<feature type="compositionally biased region" description="Basic and acidic residues" evidence="1">
    <location>
        <begin position="347"/>
        <end position="356"/>
    </location>
</feature>
<reference evidence="2 3" key="1">
    <citation type="submission" date="2017-02" db="EMBL/GenBank/DDBJ databases">
        <authorList>
            <person name="Peterson S.W."/>
        </authorList>
    </citation>
    <scope>NUCLEOTIDE SEQUENCE [LARGE SCALE GENOMIC DNA]</scope>
    <source>
        <strain evidence="2 3">ATCC 43324</strain>
    </source>
</reference>
<name>A0A1T4QRF4_9BACT</name>